<gene>
    <name evidence="2" type="ORF">L596_023753</name>
</gene>
<dbReference type="EMBL" id="AZBU02000008">
    <property type="protein sequence ID" value="TKR67631.1"/>
    <property type="molecule type" value="Genomic_DNA"/>
</dbReference>
<dbReference type="Proteomes" id="UP000298663">
    <property type="component" value="Unassembled WGS sequence"/>
</dbReference>
<reference evidence="2 3" key="1">
    <citation type="journal article" date="2015" name="Genome Biol.">
        <title>Comparative genomics of Steinernema reveals deeply conserved gene regulatory networks.</title>
        <authorList>
            <person name="Dillman A.R."/>
            <person name="Macchietto M."/>
            <person name="Porter C.F."/>
            <person name="Rogers A."/>
            <person name="Williams B."/>
            <person name="Antoshechkin I."/>
            <person name="Lee M.M."/>
            <person name="Goodwin Z."/>
            <person name="Lu X."/>
            <person name="Lewis E.E."/>
            <person name="Goodrich-Blair H."/>
            <person name="Stock S.P."/>
            <person name="Adams B.J."/>
            <person name="Sternberg P.W."/>
            <person name="Mortazavi A."/>
        </authorList>
    </citation>
    <scope>NUCLEOTIDE SEQUENCE [LARGE SCALE GENOMIC DNA]</scope>
    <source>
        <strain evidence="2 3">ALL</strain>
    </source>
</reference>
<name>A0A4U5MEN2_STECR</name>
<sequence>MTNSSLFKQNLNLINPLLFAGGMFFRNISSRRTLVESTSSTSTRSHAASFRGISANLSNTNTRTFCFSIPRPSDHEYIARRDLSDRRRDEDGNVSKEAQTKK</sequence>
<accession>A0A4U5MEN2</accession>
<reference evidence="2 3" key="2">
    <citation type="journal article" date="2019" name="G3 (Bethesda)">
        <title>Hybrid Assembly of the Genome of the Entomopathogenic Nematode Steinernema carpocapsae Identifies the X-Chromosome.</title>
        <authorList>
            <person name="Serra L."/>
            <person name="Macchietto M."/>
            <person name="Macias-Munoz A."/>
            <person name="McGill C.J."/>
            <person name="Rodriguez I.M."/>
            <person name="Rodriguez B."/>
            <person name="Murad R."/>
            <person name="Mortazavi A."/>
        </authorList>
    </citation>
    <scope>NUCLEOTIDE SEQUENCE [LARGE SCALE GENOMIC DNA]</scope>
    <source>
        <strain evidence="2 3">ALL</strain>
    </source>
</reference>
<keyword evidence="3" id="KW-1185">Reference proteome</keyword>
<evidence type="ECO:0000313" key="3">
    <source>
        <dbReference type="Proteomes" id="UP000298663"/>
    </source>
</evidence>
<evidence type="ECO:0000313" key="2">
    <source>
        <dbReference type="EMBL" id="TKR67631.1"/>
    </source>
</evidence>
<organism evidence="2 3">
    <name type="scientific">Steinernema carpocapsae</name>
    <name type="common">Entomopathogenic nematode</name>
    <dbReference type="NCBI Taxonomy" id="34508"/>
    <lineage>
        <taxon>Eukaryota</taxon>
        <taxon>Metazoa</taxon>
        <taxon>Ecdysozoa</taxon>
        <taxon>Nematoda</taxon>
        <taxon>Chromadorea</taxon>
        <taxon>Rhabditida</taxon>
        <taxon>Tylenchina</taxon>
        <taxon>Panagrolaimomorpha</taxon>
        <taxon>Strongyloidoidea</taxon>
        <taxon>Steinernematidae</taxon>
        <taxon>Steinernema</taxon>
    </lineage>
</organism>
<comment type="caution">
    <text evidence="2">The sequence shown here is derived from an EMBL/GenBank/DDBJ whole genome shotgun (WGS) entry which is preliminary data.</text>
</comment>
<protein>
    <submittedName>
        <fullName evidence="2">Uncharacterized protein</fullName>
    </submittedName>
</protein>
<evidence type="ECO:0000256" key="1">
    <source>
        <dbReference type="SAM" id="MobiDB-lite"/>
    </source>
</evidence>
<proteinExistence type="predicted"/>
<dbReference type="AlphaFoldDB" id="A0A4U5MEN2"/>
<feature type="region of interest" description="Disordered" evidence="1">
    <location>
        <begin position="78"/>
        <end position="102"/>
    </location>
</feature>